<dbReference type="EMBL" id="CP037421">
    <property type="protein sequence ID" value="QDT26310.1"/>
    <property type="molecule type" value="Genomic_DNA"/>
</dbReference>
<dbReference type="Pfam" id="PF00498">
    <property type="entry name" value="FHA"/>
    <property type="match status" value="1"/>
</dbReference>
<dbReference type="RefSeq" id="WP_145448653.1">
    <property type="nucleotide sequence ID" value="NZ_CP037421.1"/>
</dbReference>
<dbReference type="Gene3D" id="2.60.200.20">
    <property type="match status" value="1"/>
</dbReference>
<dbReference type="EC" id="4.6.1.1" evidence="3"/>
<name>A0A517Q3V7_9PLAN</name>
<dbReference type="PANTHER" id="PTHR43081:SF20">
    <property type="entry name" value="TWO-COMPONENT RESPONSE REGULATOR"/>
    <property type="match status" value="1"/>
</dbReference>
<dbReference type="CDD" id="cd00060">
    <property type="entry name" value="FHA"/>
    <property type="match status" value="1"/>
</dbReference>
<evidence type="ECO:0000313" key="3">
    <source>
        <dbReference type="EMBL" id="QDT26310.1"/>
    </source>
</evidence>
<protein>
    <submittedName>
        <fullName evidence="3">Adenylate cyclase 2</fullName>
        <ecNumber evidence="3">4.6.1.1</ecNumber>
    </submittedName>
</protein>
<dbReference type="SUPFAM" id="SSF49879">
    <property type="entry name" value="SMAD/FHA domain"/>
    <property type="match status" value="1"/>
</dbReference>
<reference evidence="3 4" key="1">
    <citation type="submission" date="2019-03" db="EMBL/GenBank/DDBJ databases">
        <title>Deep-cultivation of Planctomycetes and their phenomic and genomic characterization uncovers novel biology.</title>
        <authorList>
            <person name="Wiegand S."/>
            <person name="Jogler M."/>
            <person name="Boedeker C."/>
            <person name="Pinto D."/>
            <person name="Vollmers J."/>
            <person name="Rivas-Marin E."/>
            <person name="Kohn T."/>
            <person name="Peeters S.H."/>
            <person name="Heuer A."/>
            <person name="Rast P."/>
            <person name="Oberbeckmann S."/>
            <person name="Bunk B."/>
            <person name="Jeske O."/>
            <person name="Meyerdierks A."/>
            <person name="Storesund J.E."/>
            <person name="Kallscheuer N."/>
            <person name="Luecker S."/>
            <person name="Lage O.M."/>
            <person name="Pohl T."/>
            <person name="Merkel B.J."/>
            <person name="Hornburger P."/>
            <person name="Mueller R.-W."/>
            <person name="Bruemmer F."/>
            <person name="Labrenz M."/>
            <person name="Spormann A.M."/>
            <person name="Op den Camp H."/>
            <person name="Overmann J."/>
            <person name="Amann R."/>
            <person name="Jetten M.S.M."/>
            <person name="Mascher T."/>
            <person name="Medema M.H."/>
            <person name="Devos D.P."/>
            <person name="Kaster A.-K."/>
            <person name="Ovreas L."/>
            <person name="Rohde M."/>
            <person name="Galperin M.Y."/>
            <person name="Jogler C."/>
        </authorList>
    </citation>
    <scope>NUCLEOTIDE SEQUENCE [LARGE SCALE GENOMIC DNA]</scope>
    <source>
        <strain evidence="3 4">Enr10</strain>
    </source>
</reference>
<accession>A0A517Q3V7</accession>
<organism evidence="3 4">
    <name type="scientific">Gimesia panareensis</name>
    <dbReference type="NCBI Taxonomy" id="2527978"/>
    <lineage>
        <taxon>Bacteria</taxon>
        <taxon>Pseudomonadati</taxon>
        <taxon>Planctomycetota</taxon>
        <taxon>Planctomycetia</taxon>
        <taxon>Planctomycetales</taxon>
        <taxon>Planctomycetaceae</taxon>
        <taxon>Gimesia</taxon>
    </lineage>
</organism>
<keyword evidence="3" id="KW-0456">Lyase</keyword>
<dbReference type="CDD" id="cd07302">
    <property type="entry name" value="CHD"/>
    <property type="match status" value="1"/>
</dbReference>
<dbReference type="AlphaFoldDB" id="A0A517Q3V7"/>
<feature type="domain" description="Guanylate cyclase" evidence="2">
    <location>
        <begin position="324"/>
        <end position="457"/>
    </location>
</feature>
<dbReference type="Pfam" id="PF00211">
    <property type="entry name" value="Guanylate_cyc"/>
    <property type="match status" value="1"/>
</dbReference>
<dbReference type="Proteomes" id="UP000315647">
    <property type="component" value="Chromosome"/>
</dbReference>
<proteinExistence type="predicted"/>
<evidence type="ECO:0000259" key="2">
    <source>
        <dbReference type="PROSITE" id="PS50125"/>
    </source>
</evidence>
<dbReference type="PANTHER" id="PTHR43081">
    <property type="entry name" value="ADENYLATE CYCLASE, TERMINAL-DIFFERENTIATION SPECIFIC-RELATED"/>
    <property type="match status" value="1"/>
</dbReference>
<dbReference type="SUPFAM" id="SSF55073">
    <property type="entry name" value="Nucleotide cyclase"/>
    <property type="match status" value="1"/>
</dbReference>
<dbReference type="Gene3D" id="3.30.70.1230">
    <property type="entry name" value="Nucleotide cyclase"/>
    <property type="match status" value="1"/>
</dbReference>
<dbReference type="InterPro" id="IPR001054">
    <property type="entry name" value="A/G_cyclase"/>
</dbReference>
<dbReference type="GO" id="GO:0004016">
    <property type="term" value="F:adenylate cyclase activity"/>
    <property type="evidence" value="ECO:0007669"/>
    <property type="project" value="UniProtKB-EC"/>
</dbReference>
<dbReference type="InterPro" id="IPR000253">
    <property type="entry name" value="FHA_dom"/>
</dbReference>
<dbReference type="InterPro" id="IPR029787">
    <property type="entry name" value="Nucleotide_cyclase"/>
</dbReference>
<gene>
    <name evidence="3" type="primary">cyaB_1</name>
    <name evidence="3" type="ORF">Enr10x_16110</name>
</gene>
<dbReference type="GO" id="GO:0006171">
    <property type="term" value="P:cAMP biosynthetic process"/>
    <property type="evidence" value="ECO:0007669"/>
    <property type="project" value="TreeGrafter"/>
</dbReference>
<dbReference type="PROSITE" id="PS50125">
    <property type="entry name" value="GUANYLATE_CYCLASE_2"/>
    <property type="match status" value="1"/>
</dbReference>
<dbReference type="PROSITE" id="PS50006">
    <property type="entry name" value="FHA_DOMAIN"/>
    <property type="match status" value="1"/>
</dbReference>
<evidence type="ECO:0000313" key="4">
    <source>
        <dbReference type="Proteomes" id="UP000315647"/>
    </source>
</evidence>
<dbReference type="InterPro" id="IPR008984">
    <property type="entry name" value="SMAD_FHA_dom_sf"/>
</dbReference>
<keyword evidence="4" id="KW-1185">Reference proteome</keyword>
<sequence>MIHLIAQGPRPGEKIEWQIPETKRMLLGRSAENDCAVPWDSTISRMHAEFTRHEDRFKIRCFPSVLNQIRYGDQFHSELVLPVGDIFQIGETHFQYIERATNSGVLQILDDLDTESGILTEASLRVTDFRIETVSKAVPRLWLSKDEGNLACQAGLLLKEVMTHADVVAVIQTDGPRKWGVAHWEQPVPGFRRVSIVRSLVRDALKTGETAIEVEKSRKGEPLANGRWAFCTPVKTEGNHQWCLYICGRFGEESPSHAYLSTEDLQEDLNLVELLAHMLSAIRRVRRLEDRFSGIEQFFSPAIIKVVSEENATHTLEPTETDTAVLFCDLRRFSHMTEKAGKNLHQFLDRLKNALGVMTQSIIHQHGVIADFQGDSALGFWGWPLPLTKGSIPACKAALKIQQMFKISNSTHFNELSGFEAGIGITRGNAIAGKIGTREQAKVGVFGPVVNLAARLESMTKQIGVPILIDEPTAMDVRNLLPESEGRCRHIGLFRPAGFESPFSVYELLPSEGKSTISNQNIQDFEAAVCAFIDGDWDSALELLGHLPPKDRAKDFLLLQIASHNYKAPDQWDGVISLKK</sequence>
<evidence type="ECO:0000259" key="1">
    <source>
        <dbReference type="PROSITE" id="PS50006"/>
    </source>
</evidence>
<dbReference type="InterPro" id="IPR050697">
    <property type="entry name" value="Adenylyl/Guanylyl_Cyclase_3/4"/>
</dbReference>
<feature type="domain" description="FHA" evidence="1">
    <location>
        <begin position="25"/>
        <end position="60"/>
    </location>
</feature>
<dbReference type="GO" id="GO:0035556">
    <property type="term" value="P:intracellular signal transduction"/>
    <property type="evidence" value="ECO:0007669"/>
    <property type="project" value="InterPro"/>
</dbReference>